<evidence type="ECO:0000256" key="4">
    <source>
        <dbReference type="ARBA" id="ARBA00022636"/>
    </source>
</evidence>
<keyword evidence="8 10" id="KW-0472">Membrane</keyword>
<dbReference type="Gene3D" id="3.20.20.450">
    <property type="entry name" value="EAL domain"/>
    <property type="match status" value="1"/>
</dbReference>
<accession>A0A9X2BFG1</accession>
<dbReference type="PANTHER" id="PTHR33121">
    <property type="entry name" value="CYCLIC DI-GMP PHOSPHODIESTERASE PDEF"/>
    <property type="match status" value="1"/>
</dbReference>
<sequence>MKSDSLVKSLTVTVIISFATLSLVWLSFLNEKEKSAVQAQKLLANVQIIVDELNRSFGKLNALEPAECDDSLLVAMRKSVFDSKFIRDIGYLEGHDLLCTTGLGRLDTPFFDNRPPDFKSGFGLEYWSSVKLVLFDQAYDGIVVRRNKFNAVLNPKDINDIIPINYNWEIVLRVEDSYKVLESSDGASGHIHDQFELHNWQSTLAKECSNDKEICVLASSKSKVNLFGSPLYLFLFSIIAGQLSFLAIKGVNYYYRRKSSNKYRVAKGLDNKAFSCAYQTIVGMKSEDIVGVELLARFEDSIGILTPDVFIPEIQNQGRSWEFTEFLVTQAVQELKDKFGEAALPKSFKLNINAYPCDISAGKMSVLQWKRALNINYVVEVIESEALEDVPAAQTIQNLKAEGALIAIDDFGTGYSNLSSLKQIQADILKIDKSFVKDLDEGAIRSALIPQIIEIARSEHLKIVAEGVETQEQHKKLAAMGVDFGQGWYYSKPVSIELLSLKRTDDL</sequence>
<feature type="transmembrane region" description="Helical" evidence="10">
    <location>
        <begin position="6"/>
        <end position="28"/>
    </location>
</feature>
<dbReference type="InterPro" id="IPR001633">
    <property type="entry name" value="EAL_dom"/>
</dbReference>
<dbReference type="InterPro" id="IPR050706">
    <property type="entry name" value="Cyclic-di-GMP_PDE-like"/>
</dbReference>
<evidence type="ECO:0000256" key="7">
    <source>
        <dbReference type="ARBA" id="ARBA00022989"/>
    </source>
</evidence>
<evidence type="ECO:0000313" key="13">
    <source>
        <dbReference type="Proteomes" id="UP001139559"/>
    </source>
</evidence>
<dbReference type="GO" id="GO:0071111">
    <property type="term" value="F:cyclic-guanylate-specific phosphodiesterase activity"/>
    <property type="evidence" value="ECO:0007669"/>
    <property type="project" value="UniProtKB-EC"/>
</dbReference>
<dbReference type="Pfam" id="PF12792">
    <property type="entry name" value="CSS-motif"/>
    <property type="match status" value="1"/>
</dbReference>
<evidence type="ECO:0000256" key="1">
    <source>
        <dbReference type="ARBA" id="ARBA00004651"/>
    </source>
</evidence>
<dbReference type="PROSITE" id="PS50883">
    <property type="entry name" value="EAL"/>
    <property type="match status" value="1"/>
</dbReference>
<comment type="catalytic activity">
    <reaction evidence="9">
        <text>3',3'-c-di-GMP + H2O = 5'-phosphoguanylyl(3'-&gt;5')guanosine + H(+)</text>
        <dbReference type="Rhea" id="RHEA:24902"/>
        <dbReference type="ChEBI" id="CHEBI:15377"/>
        <dbReference type="ChEBI" id="CHEBI:15378"/>
        <dbReference type="ChEBI" id="CHEBI:58754"/>
        <dbReference type="ChEBI" id="CHEBI:58805"/>
        <dbReference type="EC" id="3.1.4.52"/>
    </reaction>
</comment>
<dbReference type="InterPro" id="IPR024744">
    <property type="entry name" value="CSS-motif_dom"/>
</dbReference>
<keyword evidence="5 10" id="KW-0812">Transmembrane</keyword>
<dbReference type="RefSeq" id="WP_248006836.1">
    <property type="nucleotide sequence ID" value="NZ_JAJHVV010000001.1"/>
</dbReference>
<evidence type="ECO:0000256" key="9">
    <source>
        <dbReference type="ARBA" id="ARBA00034290"/>
    </source>
</evidence>
<dbReference type="Pfam" id="PF00563">
    <property type="entry name" value="EAL"/>
    <property type="match status" value="1"/>
</dbReference>
<feature type="domain" description="EAL" evidence="11">
    <location>
        <begin position="258"/>
        <end position="507"/>
    </location>
</feature>
<protein>
    <recommendedName>
        <fullName evidence="2">cyclic-guanylate-specific phosphodiesterase</fullName>
        <ecNumber evidence="2">3.1.4.52</ecNumber>
    </recommendedName>
</protein>
<reference evidence="12" key="1">
    <citation type="submission" date="2021-11" db="EMBL/GenBank/DDBJ databases">
        <title>Vibrio ZSDE26 sp. nov. and Vibrio ZSDZ34 sp. nov., isolated from coastal seawater in Qingdao.</title>
        <authorList>
            <person name="Zhang P."/>
        </authorList>
    </citation>
    <scope>NUCLEOTIDE SEQUENCE</scope>
    <source>
        <strain evidence="12">ZSDE26</strain>
    </source>
</reference>
<keyword evidence="7 10" id="KW-1133">Transmembrane helix</keyword>
<evidence type="ECO:0000256" key="10">
    <source>
        <dbReference type="SAM" id="Phobius"/>
    </source>
</evidence>
<evidence type="ECO:0000256" key="8">
    <source>
        <dbReference type="ARBA" id="ARBA00023136"/>
    </source>
</evidence>
<evidence type="ECO:0000259" key="11">
    <source>
        <dbReference type="PROSITE" id="PS50883"/>
    </source>
</evidence>
<evidence type="ECO:0000313" key="12">
    <source>
        <dbReference type="EMBL" id="MCK6261709.1"/>
    </source>
</evidence>
<keyword evidence="4" id="KW-0973">c-di-GMP</keyword>
<keyword evidence="13" id="KW-1185">Reference proteome</keyword>
<dbReference type="InterPro" id="IPR035919">
    <property type="entry name" value="EAL_sf"/>
</dbReference>
<organism evidence="12 13">
    <name type="scientific">Vibrio amylolyticus</name>
    <dbReference type="NCBI Taxonomy" id="2847292"/>
    <lineage>
        <taxon>Bacteria</taxon>
        <taxon>Pseudomonadati</taxon>
        <taxon>Pseudomonadota</taxon>
        <taxon>Gammaproteobacteria</taxon>
        <taxon>Vibrionales</taxon>
        <taxon>Vibrionaceae</taxon>
        <taxon>Vibrio</taxon>
    </lineage>
</organism>
<evidence type="ECO:0000256" key="2">
    <source>
        <dbReference type="ARBA" id="ARBA00012282"/>
    </source>
</evidence>
<keyword evidence="6" id="KW-0378">Hydrolase</keyword>
<dbReference type="SMART" id="SM00052">
    <property type="entry name" value="EAL"/>
    <property type="match status" value="1"/>
</dbReference>
<proteinExistence type="predicted"/>
<dbReference type="EMBL" id="JAJHVV010000001">
    <property type="protein sequence ID" value="MCK6261709.1"/>
    <property type="molecule type" value="Genomic_DNA"/>
</dbReference>
<evidence type="ECO:0000256" key="3">
    <source>
        <dbReference type="ARBA" id="ARBA00022475"/>
    </source>
</evidence>
<dbReference type="CDD" id="cd01948">
    <property type="entry name" value="EAL"/>
    <property type="match status" value="1"/>
</dbReference>
<dbReference type="Proteomes" id="UP001139559">
    <property type="component" value="Unassembled WGS sequence"/>
</dbReference>
<dbReference type="SUPFAM" id="SSF141868">
    <property type="entry name" value="EAL domain-like"/>
    <property type="match status" value="1"/>
</dbReference>
<feature type="transmembrane region" description="Helical" evidence="10">
    <location>
        <begin position="231"/>
        <end position="255"/>
    </location>
</feature>
<gene>
    <name evidence="12" type="ORF">KP803_00310</name>
</gene>
<comment type="subcellular location">
    <subcellularLocation>
        <location evidence="1">Cell membrane</location>
        <topology evidence="1">Multi-pass membrane protein</topology>
    </subcellularLocation>
</comment>
<name>A0A9X2BFG1_9VIBR</name>
<dbReference type="PANTHER" id="PTHR33121:SF79">
    <property type="entry name" value="CYCLIC DI-GMP PHOSPHODIESTERASE PDED-RELATED"/>
    <property type="match status" value="1"/>
</dbReference>
<evidence type="ECO:0000256" key="5">
    <source>
        <dbReference type="ARBA" id="ARBA00022692"/>
    </source>
</evidence>
<dbReference type="GO" id="GO:0005886">
    <property type="term" value="C:plasma membrane"/>
    <property type="evidence" value="ECO:0007669"/>
    <property type="project" value="UniProtKB-SubCell"/>
</dbReference>
<comment type="caution">
    <text evidence="12">The sequence shown here is derived from an EMBL/GenBank/DDBJ whole genome shotgun (WGS) entry which is preliminary data.</text>
</comment>
<keyword evidence="3" id="KW-1003">Cell membrane</keyword>
<dbReference type="EC" id="3.1.4.52" evidence="2"/>
<evidence type="ECO:0000256" key="6">
    <source>
        <dbReference type="ARBA" id="ARBA00022801"/>
    </source>
</evidence>
<dbReference type="AlphaFoldDB" id="A0A9X2BFG1"/>